<sequence length="76" mass="8978">MVRGKHNMGLETFHAVVVEPFYYELNSKNYNIGDDIFVIDILGDKYFLESDVIDIIPRKNVRRVRKHGKKKNNIKK</sequence>
<accession>A0A8E6LR93</accession>
<evidence type="ECO:0000313" key="2">
    <source>
        <dbReference type="Proteomes" id="UP000679483"/>
    </source>
</evidence>
<reference evidence="1" key="1">
    <citation type="submission" date="2021-03" db="EMBL/GenBank/DDBJ databases">
        <authorList>
            <person name="Wu L."/>
            <person name="Cao M."/>
        </authorList>
    </citation>
    <scope>NUCLEOTIDE SEQUENCE</scope>
    <source>
        <strain evidence="1">Clostridium perfringens</strain>
    </source>
</reference>
<gene>
    <name evidence="1" type="ORF">HN02_21</name>
</gene>
<proteinExistence type="predicted"/>
<protein>
    <submittedName>
        <fullName evidence="1">Uncharacterized protein</fullName>
    </submittedName>
</protein>
<evidence type="ECO:0000313" key="1">
    <source>
        <dbReference type="EMBL" id="QVM61481.1"/>
    </source>
</evidence>
<dbReference type="EMBL" id="MW815121">
    <property type="protein sequence ID" value="QVM61481.1"/>
    <property type="molecule type" value="Genomic_DNA"/>
</dbReference>
<name>A0A8E6LR93_9CAUD</name>
<keyword evidence="2" id="KW-1185">Reference proteome</keyword>
<organism evidence="1 2">
    <name type="scientific">Clostridium phage vB_CpeP_HN02</name>
    <dbReference type="NCBI Taxonomy" id="2834252"/>
    <lineage>
        <taxon>Viruses</taxon>
        <taxon>Duplodnaviria</taxon>
        <taxon>Heunggongvirae</taxon>
        <taxon>Uroviricota</taxon>
        <taxon>Caudoviricetes</taxon>
        <taxon>Guelinviridae</taxon>
        <taxon>Denniswatsonvirinae</taxon>
        <taxon>Gregsiragusavirus</taxon>
        <taxon>Gregsiragusavirus hn02</taxon>
    </lineage>
</organism>
<dbReference type="Proteomes" id="UP000679483">
    <property type="component" value="Segment"/>
</dbReference>